<dbReference type="RefSeq" id="WP_096593985.1">
    <property type="nucleotide sequence ID" value="NZ_MWUU01000017.1"/>
</dbReference>
<dbReference type="SUPFAM" id="SSF53790">
    <property type="entry name" value="Tetrapyrrole methylase"/>
    <property type="match status" value="1"/>
</dbReference>
<reference evidence="3 4" key="1">
    <citation type="journal article" date="2017" name="PLoS ONE">
        <title>Development of a real-time PCR for detection of Staphylococcus pseudintermedius using a novel automated comparison of whole-genome sequences.</title>
        <authorList>
            <person name="Verstappen K.M."/>
            <person name="Huijbregts L."/>
            <person name="Spaninks M."/>
            <person name="Wagenaar J.A."/>
            <person name="Fluit A.C."/>
            <person name="Duim B."/>
        </authorList>
    </citation>
    <scope>NUCLEOTIDE SEQUENCE [LARGE SCALE GENOMIC DNA]</scope>
    <source>
        <strain evidence="3 4">215070706401-1</strain>
    </source>
</reference>
<dbReference type="GO" id="GO:0046052">
    <property type="term" value="P:UTP catabolic process"/>
    <property type="evidence" value="ECO:0007669"/>
    <property type="project" value="TreeGrafter"/>
</dbReference>
<evidence type="ECO:0000313" key="3">
    <source>
        <dbReference type="EMBL" id="PCF54192.1"/>
    </source>
</evidence>
<dbReference type="Pfam" id="PF00590">
    <property type="entry name" value="TP_methylase"/>
    <property type="match status" value="1"/>
</dbReference>
<dbReference type="PANTHER" id="PTHR30522:SF0">
    <property type="entry name" value="NUCLEOSIDE TRIPHOSPHATE PYROPHOSPHOHYDROLASE"/>
    <property type="match status" value="1"/>
</dbReference>
<dbReference type="InterPro" id="IPR024180">
    <property type="entry name" value="Tetrapyrrole_Mease/MazG_pred"/>
</dbReference>
<dbReference type="GO" id="GO:0006950">
    <property type="term" value="P:response to stress"/>
    <property type="evidence" value="ECO:0007669"/>
    <property type="project" value="UniProtKB-ARBA"/>
</dbReference>
<comment type="caution">
    <text evidence="3">The sequence shown here is derived from an EMBL/GenBank/DDBJ whole genome shotgun (WGS) entry which is preliminary data.</text>
</comment>
<accession>A0A2A4GUR2</accession>
<evidence type="ECO:0000259" key="1">
    <source>
        <dbReference type="Pfam" id="PF00590"/>
    </source>
</evidence>
<dbReference type="CDD" id="cd11723">
    <property type="entry name" value="YabN_N_like"/>
    <property type="match status" value="1"/>
</dbReference>
<dbReference type="GO" id="GO:0046047">
    <property type="term" value="P:TTP catabolic process"/>
    <property type="evidence" value="ECO:0007669"/>
    <property type="project" value="TreeGrafter"/>
</dbReference>
<organism evidence="3 4">
    <name type="scientific">Staphylococcus delphini</name>
    <dbReference type="NCBI Taxonomy" id="53344"/>
    <lineage>
        <taxon>Bacteria</taxon>
        <taxon>Bacillati</taxon>
        <taxon>Bacillota</taxon>
        <taxon>Bacilli</taxon>
        <taxon>Bacillales</taxon>
        <taxon>Staphylococcaceae</taxon>
        <taxon>Staphylococcus</taxon>
        <taxon>Staphylococcus intermedius group</taxon>
    </lineage>
</organism>
<name>A0A2A4GUR2_9STAP</name>
<evidence type="ECO:0000259" key="2">
    <source>
        <dbReference type="Pfam" id="PF03819"/>
    </source>
</evidence>
<dbReference type="Pfam" id="PF03819">
    <property type="entry name" value="MazG"/>
    <property type="match status" value="1"/>
</dbReference>
<dbReference type="Proteomes" id="UP000218335">
    <property type="component" value="Unassembled WGS sequence"/>
</dbReference>
<dbReference type="FunFam" id="3.40.1010.10:FF:000008">
    <property type="entry name" value="Similar to nucleoside triphosphate pyrophosphohydrolase, MazG"/>
    <property type="match status" value="1"/>
</dbReference>
<dbReference type="SUPFAM" id="SSF101386">
    <property type="entry name" value="all-alpha NTP pyrophosphatases"/>
    <property type="match status" value="1"/>
</dbReference>
<feature type="domain" description="NTP pyrophosphohydrolase MazG-like" evidence="2">
    <location>
        <begin position="254"/>
        <end position="327"/>
    </location>
</feature>
<dbReference type="GO" id="GO:0046076">
    <property type="term" value="P:dTTP catabolic process"/>
    <property type="evidence" value="ECO:0007669"/>
    <property type="project" value="TreeGrafter"/>
</dbReference>
<dbReference type="FunFam" id="1.10.287.1080:FF:000001">
    <property type="entry name" value="Nucleoside triphosphate pyrophosphohydrolase"/>
    <property type="match status" value="1"/>
</dbReference>
<dbReference type="GO" id="GO:0046081">
    <property type="term" value="P:dUTP catabolic process"/>
    <property type="evidence" value="ECO:0007669"/>
    <property type="project" value="TreeGrafter"/>
</dbReference>
<dbReference type="InterPro" id="IPR035996">
    <property type="entry name" value="4pyrrol_Methylase_sf"/>
</dbReference>
<dbReference type="CDD" id="cd11528">
    <property type="entry name" value="NTP-PPase_MazG_Nterm"/>
    <property type="match status" value="1"/>
</dbReference>
<dbReference type="InterPro" id="IPR048015">
    <property type="entry name" value="NTP-PPase_MazG-like_N"/>
</dbReference>
<dbReference type="Gene3D" id="3.40.1010.10">
    <property type="entry name" value="Cobalt-precorrin-4 Transmethylase, Domain 1"/>
    <property type="match status" value="1"/>
</dbReference>
<sequence length="395" mass="45100">MTQQLTIIGLGNYGLDELPVSIYKLIQQQSKIYVRTKDHPVIAQLEGIAIESFDDVYEAHETFEPVYQAITERLFQYAQHEDIVYAVPGHPRVAETTTQLLLQNAPQHNVAVKVLGGRSFIDDVFEAVNIDPNDGFTMLDATALTVDMLNPRTATVVTQVYSDMVAGSLKLTLMERYPDDFEVMVVDGAHQGGAQVTRCPIYALDHDVTYTNLTSVFVPKVTDEPALYGDFDYADQVIARLVDDEHGCPWDKVQTHQTLKRYLLEETYELFEAIDNEDDWHMIEELGDILLQVLLHTNIGRKEGYMDTREVVASLTEKMIRRHPHIFGSESAQNVDDVKAIWQTEKQAEGKKERVKFEKVFATHFLKLYDEVKNKDFTEEELKAYIEQGDSDETR</sequence>
<dbReference type="Gene3D" id="1.10.287.1080">
    <property type="entry name" value="MazG-like"/>
    <property type="match status" value="1"/>
</dbReference>
<dbReference type="InterPro" id="IPR004518">
    <property type="entry name" value="MazG-like_dom"/>
</dbReference>
<dbReference type="InterPro" id="IPR000878">
    <property type="entry name" value="4pyrrol_Mease"/>
</dbReference>
<proteinExistence type="predicted"/>
<evidence type="ECO:0000313" key="4">
    <source>
        <dbReference type="Proteomes" id="UP000218335"/>
    </source>
</evidence>
<dbReference type="AlphaFoldDB" id="A0A2A4GUR2"/>
<keyword evidence="3" id="KW-0378">Hydrolase</keyword>
<dbReference type="GO" id="GO:0047429">
    <property type="term" value="F:nucleoside triphosphate diphosphatase activity"/>
    <property type="evidence" value="ECO:0007669"/>
    <property type="project" value="TreeGrafter"/>
</dbReference>
<feature type="domain" description="Tetrapyrrole methylase" evidence="1">
    <location>
        <begin position="5"/>
        <end position="204"/>
    </location>
</feature>
<dbReference type="InterPro" id="IPR035013">
    <property type="entry name" value="YabN_N"/>
</dbReference>
<dbReference type="GO" id="GO:0006203">
    <property type="term" value="P:dGTP catabolic process"/>
    <property type="evidence" value="ECO:0007669"/>
    <property type="project" value="TreeGrafter"/>
</dbReference>
<dbReference type="PIRSF" id="PIRSF002845">
    <property type="entry name" value="Ttrprl_mtas_MazG"/>
    <property type="match status" value="1"/>
</dbReference>
<dbReference type="InterPro" id="IPR011551">
    <property type="entry name" value="NTP_PyrPHydrolase_MazG"/>
</dbReference>
<protein>
    <submittedName>
        <fullName evidence="3">Nucleotide pyrophosphohydrolase</fullName>
    </submittedName>
</protein>
<dbReference type="PANTHER" id="PTHR30522">
    <property type="entry name" value="NUCLEOSIDE TRIPHOSPHATE PYROPHOSPHOHYDROLASE"/>
    <property type="match status" value="1"/>
</dbReference>
<dbReference type="GO" id="GO:0046061">
    <property type="term" value="P:dATP catabolic process"/>
    <property type="evidence" value="ECO:0007669"/>
    <property type="project" value="TreeGrafter"/>
</dbReference>
<dbReference type="GO" id="GO:0008168">
    <property type="term" value="F:methyltransferase activity"/>
    <property type="evidence" value="ECO:0007669"/>
    <property type="project" value="InterPro"/>
</dbReference>
<dbReference type="InterPro" id="IPR014777">
    <property type="entry name" value="4pyrrole_Mease_sub1"/>
</dbReference>
<gene>
    <name evidence="3" type="ORF">B5C08_11130</name>
</gene>
<dbReference type="EMBL" id="MWUU01000017">
    <property type="protein sequence ID" value="PCF54192.1"/>
    <property type="molecule type" value="Genomic_DNA"/>
</dbReference>